<dbReference type="EMBL" id="CP136920">
    <property type="protein sequence ID" value="WOO43688.1"/>
    <property type="molecule type" value="Genomic_DNA"/>
</dbReference>
<evidence type="ECO:0000313" key="4">
    <source>
        <dbReference type="Proteomes" id="UP001304300"/>
    </source>
</evidence>
<accession>A0AAQ3QTH5</accession>
<dbReference type="Pfam" id="PF07589">
    <property type="entry name" value="PEP-CTERM"/>
    <property type="match status" value="1"/>
</dbReference>
<dbReference type="InterPro" id="IPR013424">
    <property type="entry name" value="Ice-binding_C"/>
</dbReference>
<dbReference type="RefSeq" id="WP_317836281.1">
    <property type="nucleotide sequence ID" value="NZ_CP136920.1"/>
</dbReference>
<protein>
    <submittedName>
        <fullName evidence="3">Choice-of-anchor R domain-containing protein</fullName>
    </submittedName>
</protein>
<gene>
    <name evidence="3" type="ORF">RZN69_11370</name>
</gene>
<feature type="chain" id="PRO_5042841241" evidence="1">
    <location>
        <begin position="25"/>
        <end position="218"/>
    </location>
</feature>
<dbReference type="AlphaFoldDB" id="A0AAQ3QTH5"/>
<dbReference type="NCBIfam" id="TIGR02595">
    <property type="entry name" value="PEP_CTERM"/>
    <property type="match status" value="1"/>
</dbReference>
<keyword evidence="4" id="KW-1185">Reference proteome</keyword>
<dbReference type="KEGG" id="puo:RZN69_11370"/>
<organism evidence="3 4">
    <name type="scientific">Rubellicoccus peritrichatus</name>
    <dbReference type="NCBI Taxonomy" id="3080537"/>
    <lineage>
        <taxon>Bacteria</taxon>
        <taxon>Pseudomonadati</taxon>
        <taxon>Verrucomicrobiota</taxon>
        <taxon>Opitutia</taxon>
        <taxon>Puniceicoccales</taxon>
        <taxon>Cerasicoccaceae</taxon>
        <taxon>Rubellicoccus</taxon>
    </lineage>
</organism>
<name>A0AAQ3QTH5_9BACT</name>
<evidence type="ECO:0000259" key="2">
    <source>
        <dbReference type="Pfam" id="PF07589"/>
    </source>
</evidence>
<keyword evidence="1" id="KW-0732">Signal</keyword>
<proteinExistence type="predicted"/>
<feature type="domain" description="Ice-binding protein C-terminal" evidence="2">
    <location>
        <begin position="192"/>
        <end position="216"/>
    </location>
</feature>
<reference evidence="3 4" key="1">
    <citation type="submission" date="2023-10" db="EMBL/GenBank/DDBJ databases">
        <title>Rubellicoccus peritrichatus gen. nov., sp. nov., isolated from an algae of coral reef tank.</title>
        <authorList>
            <person name="Luo J."/>
        </authorList>
    </citation>
    <scope>NUCLEOTIDE SEQUENCE [LARGE SCALE GENOMIC DNA]</scope>
    <source>
        <strain evidence="3 4">CR14</strain>
    </source>
</reference>
<evidence type="ECO:0000313" key="3">
    <source>
        <dbReference type="EMBL" id="WOO43688.1"/>
    </source>
</evidence>
<sequence>MKLKIGLLSVGCAVLLASVSTIHGAIGVSNLATTSSGTAFVGDAGDFEFALGQGFTTGPDGGDYTLSSITVRLISRTGSPADIIVALYDDNSGQPGSLLETLTGAASPSTAGDYAYTLGSGFALTSDATYYVVLSAPGSPTNTSYALDDTARYSQTGLIGWDISDGVNVAFNGGAWSLNNTRVLKLQVDVTAVPEPSTYALICGVALLGFTAWRRRAA</sequence>
<evidence type="ECO:0000256" key="1">
    <source>
        <dbReference type="SAM" id="SignalP"/>
    </source>
</evidence>
<dbReference type="Proteomes" id="UP001304300">
    <property type="component" value="Chromosome"/>
</dbReference>
<feature type="signal peptide" evidence="1">
    <location>
        <begin position="1"/>
        <end position="24"/>
    </location>
</feature>
<dbReference type="NCBIfam" id="NF041539">
    <property type="entry name" value="choice_anch_R"/>
    <property type="match status" value="1"/>
</dbReference>